<sequence>MRKRFLGAMLLALGIGLFGGWGSAQANSVAEPTQSMLHVCWLKDAHVNPAACEVVRMPDAFEPAKAVVTSSVDFPDFQVVALDLREVSADGYPVFNVQSIYYKDFLRATEPIIIVMRDSESFPRNGIAVRDSLGRERIFGIAISGEDGSLLLSEVDR</sequence>
<reference evidence="2 3" key="1">
    <citation type="journal article" date="2016" name="Nat. Biotechnol.">
        <title>Measurement of bacterial replication rates in microbial communities.</title>
        <authorList>
            <person name="Brown C.T."/>
            <person name="Olm M.R."/>
            <person name="Thomas B.C."/>
            <person name="Banfield J.F."/>
        </authorList>
    </citation>
    <scope>NUCLEOTIDE SEQUENCE [LARGE SCALE GENOMIC DNA]</scope>
    <source>
        <strain evidence="2">46_33</strain>
    </source>
</reference>
<organism evidence="2 3">
    <name type="scientific">Phascolarctobacterium succinatutens</name>
    <dbReference type="NCBI Taxonomy" id="626940"/>
    <lineage>
        <taxon>Bacteria</taxon>
        <taxon>Bacillati</taxon>
        <taxon>Bacillota</taxon>
        <taxon>Negativicutes</taxon>
        <taxon>Acidaminococcales</taxon>
        <taxon>Acidaminococcaceae</taxon>
        <taxon>Phascolarctobacterium</taxon>
    </lineage>
</organism>
<proteinExistence type="predicted"/>
<evidence type="ECO:0000313" key="3">
    <source>
        <dbReference type="Proteomes" id="UP000186777"/>
    </source>
</evidence>
<dbReference type="RefSeq" id="WP_303680589.1">
    <property type="nucleotide sequence ID" value="NZ_DAWEQZ010000001.1"/>
</dbReference>
<feature type="chain" id="PRO_5012140822" evidence="1">
    <location>
        <begin position="27"/>
        <end position="157"/>
    </location>
</feature>
<keyword evidence="1" id="KW-0732">Signal</keyword>
<evidence type="ECO:0000313" key="2">
    <source>
        <dbReference type="EMBL" id="OLA36185.1"/>
    </source>
</evidence>
<dbReference type="Proteomes" id="UP000186777">
    <property type="component" value="Unassembled WGS sequence"/>
</dbReference>
<name>A0A1Q6R1C0_9FIRM</name>
<gene>
    <name evidence="2" type="ORF">BHW43_11180</name>
</gene>
<comment type="caution">
    <text evidence="2">The sequence shown here is derived from an EMBL/GenBank/DDBJ whole genome shotgun (WGS) entry which is preliminary data.</text>
</comment>
<dbReference type="AlphaFoldDB" id="A0A1Q6R1C0"/>
<protein>
    <submittedName>
        <fullName evidence="2">Uncharacterized protein</fullName>
    </submittedName>
</protein>
<dbReference type="EMBL" id="MNTG01000048">
    <property type="protein sequence ID" value="OLA36185.1"/>
    <property type="molecule type" value="Genomic_DNA"/>
</dbReference>
<dbReference type="STRING" id="626940.BHW43_11180"/>
<feature type="signal peptide" evidence="1">
    <location>
        <begin position="1"/>
        <end position="26"/>
    </location>
</feature>
<accession>A0A1Q6R1C0</accession>
<evidence type="ECO:0000256" key="1">
    <source>
        <dbReference type="SAM" id="SignalP"/>
    </source>
</evidence>